<gene>
    <name evidence="1" type="ORF">Fot_37489</name>
</gene>
<dbReference type="InterPro" id="IPR040398">
    <property type="entry name" value="Not1"/>
</dbReference>
<evidence type="ECO:0000313" key="2">
    <source>
        <dbReference type="Proteomes" id="UP001604277"/>
    </source>
</evidence>
<dbReference type="PANTHER" id="PTHR13162:SF8">
    <property type="entry name" value="CCR4-NOT TRANSCRIPTION COMPLEX SUBUNIT 1"/>
    <property type="match status" value="1"/>
</dbReference>
<keyword evidence="2" id="KW-1185">Reference proteome</keyword>
<protein>
    <submittedName>
        <fullName evidence="1">CCR4-NOT transcription complex subunit 1</fullName>
    </submittedName>
</protein>
<reference evidence="2" key="1">
    <citation type="submission" date="2024-07" db="EMBL/GenBank/DDBJ databases">
        <title>Two chromosome-level genome assemblies of Korean endemic species Abeliophyllum distichum and Forsythia ovata (Oleaceae).</title>
        <authorList>
            <person name="Jang H."/>
        </authorList>
    </citation>
    <scope>NUCLEOTIDE SEQUENCE [LARGE SCALE GENOMIC DNA]</scope>
</reference>
<dbReference type="AlphaFoldDB" id="A0ABD1S1H9"/>
<dbReference type="EMBL" id="JBFOLJ010000011">
    <property type="protein sequence ID" value="KAL2493732.1"/>
    <property type="molecule type" value="Genomic_DNA"/>
</dbReference>
<dbReference type="Proteomes" id="UP001604277">
    <property type="component" value="Unassembled WGS sequence"/>
</dbReference>
<organism evidence="1 2">
    <name type="scientific">Forsythia ovata</name>
    <dbReference type="NCBI Taxonomy" id="205694"/>
    <lineage>
        <taxon>Eukaryota</taxon>
        <taxon>Viridiplantae</taxon>
        <taxon>Streptophyta</taxon>
        <taxon>Embryophyta</taxon>
        <taxon>Tracheophyta</taxon>
        <taxon>Spermatophyta</taxon>
        <taxon>Magnoliopsida</taxon>
        <taxon>eudicotyledons</taxon>
        <taxon>Gunneridae</taxon>
        <taxon>Pentapetalae</taxon>
        <taxon>asterids</taxon>
        <taxon>lamiids</taxon>
        <taxon>Lamiales</taxon>
        <taxon>Oleaceae</taxon>
        <taxon>Forsythieae</taxon>
        <taxon>Forsythia</taxon>
    </lineage>
</organism>
<name>A0ABD1S1H9_9LAMI</name>
<comment type="caution">
    <text evidence="1">The sequence shown here is derived from an EMBL/GenBank/DDBJ whole genome shotgun (WGS) entry which is preliminary data.</text>
</comment>
<sequence length="223" mass="25404">MDAPFYQFVSEQAIGLSGVNGKDYASTELSDLDPAGFQDQVSVLFAEWYQICELPGTNDAACARYILHLLQRGLLKEDDMSDRFFSRLMNKETGEEAETKDGKIESLKSQAKSIHTARKVSPYFHSVKQEEDSVVVGLLDGTTKSKVELLMSKTIVAVKCVISTTEKWDEAYKRRTPVQTENFKRYDLLHDQLYGTNYNFKKQIYLTNPNLRLTSFLKNNSTK</sequence>
<proteinExistence type="predicted"/>
<evidence type="ECO:0000313" key="1">
    <source>
        <dbReference type="EMBL" id="KAL2493732.1"/>
    </source>
</evidence>
<dbReference type="Gene3D" id="1.25.40.790">
    <property type="match status" value="1"/>
</dbReference>
<dbReference type="PANTHER" id="PTHR13162">
    <property type="entry name" value="CCR4-NOT TRANSCRIPTION COMPLEX"/>
    <property type="match status" value="1"/>
</dbReference>
<accession>A0ABD1S1H9</accession>